<dbReference type="InterPro" id="IPR002347">
    <property type="entry name" value="SDR_fam"/>
</dbReference>
<dbReference type="SUPFAM" id="SSF51735">
    <property type="entry name" value="NAD(P)-binding Rossmann-fold domains"/>
    <property type="match status" value="1"/>
</dbReference>
<proteinExistence type="inferred from homology"/>
<dbReference type="EMBL" id="FJOG01000008">
    <property type="protein sequence ID" value="CZR56320.1"/>
    <property type="molecule type" value="Genomic_DNA"/>
</dbReference>
<keyword evidence="3" id="KW-0560">Oxidoreductase</keyword>
<evidence type="ECO:0000313" key="4">
    <source>
        <dbReference type="EMBL" id="CZR56320.1"/>
    </source>
</evidence>
<dbReference type="GO" id="GO:0016491">
    <property type="term" value="F:oxidoreductase activity"/>
    <property type="evidence" value="ECO:0007669"/>
    <property type="project" value="UniProtKB-KW"/>
</dbReference>
<keyword evidence="5" id="KW-1185">Reference proteome</keyword>
<dbReference type="Proteomes" id="UP000184330">
    <property type="component" value="Unassembled WGS sequence"/>
</dbReference>
<keyword evidence="2" id="KW-0521">NADP</keyword>
<dbReference type="STRING" id="576137.A0A1L7WUA4"/>
<dbReference type="PANTHER" id="PTHR24320">
    <property type="entry name" value="RETINOL DEHYDROGENASE"/>
    <property type="match status" value="1"/>
</dbReference>
<evidence type="ECO:0000313" key="5">
    <source>
        <dbReference type="Proteomes" id="UP000184330"/>
    </source>
</evidence>
<evidence type="ECO:0000256" key="2">
    <source>
        <dbReference type="ARBA" id="ARBA00022857"/>
    </source>
</evidence>
<protein>
    <submittedName>
        <fullName evidence="4">Uncharacterized protein</fullName>
    </submittedName>
</protein>
<comment type="similarity">
    <text evidence="1">Belongs to the short-chain dehydrogenases/reductases (SDR) family.</text>
</comment>
<dbReference type="AlphaFoldDB" id="A0A1L7WUA4"/>
<gene>
    <name evidence="4" type="ORF">PAC_06208</name>
</gene>
<name>A0A1L7WUA4_9HELO</name>
<accession>A0A1L7WUA4</accession>
<sequence length="92" mass="10294">MDKQLTVPGLHTYIAARSIEKANKAIADIQAAFPKSNGELIFLYLDFDDLTTVSKSAEDFLSKETRLDMLWNNAGVMIPPQGSKTKEGYEQR</sequence>
<dbReference type="InterPro" id="IPR036291">
    <property type="entry name" value="NAD(P)-bd_dom_sf"/>
</dbReference>
<dbReference type="Pfam" id="PF00106">
    <property type="entry name" value="adh_short"/>
    <property type="match status" value="1"/>
</dbReference>
<dbReference type="Gene3D" id="3.40.50.720">
    <property type="entry name" value="NAD(P)-binding Rossmann-like Domain"/>
    <property type="match status" value="1"/>
</dbReference>
<evidence type="ECO:0000256" key="3">
    <source>
        <dbReference type="ARBA" id="ARBA00023002"/>
    </source>
</evidence>
<dbReference type="PANTHER" id="PTHR24320:SF236">
    <property type="entry name" value="SHORT-CHAIN DEHYDROGENASE-RELATED"/>
    <property type="match status" value="1"/>
</dbReference>
<organism evidence="4 5">
    <name type="scientific">Phialocephala subalpina</name>
    <dbReference type="NCBI Taxonomy" id="576137"/>
    <lineage>
        <taxon>Eukaryota</taxon>
        <taxon>Fungi</taxon>
        <taxon>Dikarya</taxon>
        <taxon>Ascomycota</taxon>
        <taxon>Pezizomycotina</taxon>
        <taxon>Leotiomycetes</taxon>
        <taxon>Helotiales</taxon>
        <taxon>Mollisiaceae</taxon>
        <taxon>Phialocephala</taxon>
        <taxon>Phialocephala fortinii species complex</taxon>
    </lineage>
</organism>
<reference evidence="4 5" key="1">
    <citation type="submission" date="2016-03" db="EMBL/GenBank/DDBJ databases">
        <authorList>
            <person name="Ploux O."/>
        </authorList>
    </citation>
    <scope>NUCLEOTIDE SEQUENCE [LARGE SCALE GENOMIC DNA]</scope>
    <source>
        <strain evidence="4 5">UAMH 11012</strain>
    </source>
</reference>
<evidence type="ECO:0000256" key="1">
    <source>
        <dbReference type="ARBA" id="ARBA00006484"/>
    </source>
</evidence>
<dbReference type="OrthoDB" id="191139at2759"/>